<gene>
    <name evidence="1" type="ORF">BIFADO_00502</name>
</gene>
<sequence length="54" mass="6281">MERSEITEQRHVFSFESGVFRQARAGWSRVGTKSDGISFRFCQWKSLPIAMGER</sequence>
<organism evidence="1 2">
    <name type="scientific">Bifidobacterium adolescentis L2-32</name>
    <dbReference type="NCBI Taxonomy" id="411481"/>
    <lineage>
        <taxon>Bacteria</taxon>
        <taxon>Bacillati</taxon>
        <taxon>Actinomycetota</taxon>
        <taxon>Actinomycetes</taxon>
        <taxon>Bifidobacteriales</taxon>
        <taxon>Bifidobacteriaceae</taxon>
        <taxon>Bifidobacterium</taxon>
    </lineage>
</organism>
<comment type="caution">
    <text evidence="1">The sequence shown here is derived from an EMBL/GenBank/DDBJ whole genome shotgun (WGS) entry which is preliminary data.</text>
</comment>
<dbReference type="AlphaFoldDB" id="A7A3V5"/>
<evidence type="ECO:0000313" key="1">
    <source>
        <dbReference type="EMBL" id="EDN83589.1"/>
    </source>
</evidence>
<dbReference type="HOGENOM" id="CLU_3040824_0_0_11"/>
<reference evidence="1 2" key="1">
    <citation type="submission" date="2007-04" db="EMBL/GenBank/DDBJ databases">
        <authorList>
            <person name="Fulton L."/>
            <person name="Clifton S."/>
            <person name="Fulton B."/>
            <person name="Xu J."/>
            <person name="Minx P."/>
            <person name="Pepin K.H."/>
            <person name="Johnson M."/>
            <person name="Thiruvilangam P."/>
            <person name="Bhonagiri V."/>
            <person name="Nash W.E."/>
            <person name="Mardis E.R."/>
            <person name="Wilson R.K."/>
        </authorList>
    </citation>
    <scope>NUCLEOTIDE SEQUENCE [LARGE SCALE GENOMIC DNA]</scope>
    <source>
        <strain evidence="1 2">L2-32</strain>
    </source>
</reference>
<evidence type="ECO:0000313" key="2">
    <source>
        <dbReference type="Proteomes" id="UP000003773"/>
    </source>
</evidence>
<accession>A7A3V5</accession>
<protein>
    <submittedName>
        <fullName evidence="1">Uncharacterized protein</fullName>
    </submittedName>
</protein>
<reference evidence="1 2" key="2">
    <citation type="submission" date="2007-05" db="EMBL/GenBank/DDBJ databases">
        <title>Draft genome sequence of Bifidobacterium adolescentis (L2-32).</title>
        <authorList>
            <person name="Sudarsanam P."/>
            <person name="Ley R."/>
            <person name="Guruge J."/>
            <person name="Turnbaugh P.J."/>
            <person name="Mahowald M."/>
            <person name="Liep D."/>
            <person name="Gordon J."/>
        </authorList>
    </citation>
    <scope>NUCLEOTIDE SEQUENCE [LARGE SCALE GENOMIC DNA]</scope>
    <source>
        <strain evidence="1 2">L2-32</strain>
    </source>
</reference>
<name>A7A3V5_BIFAD</name>
<dbReference type="EMBL" id="AAXD02000018">
    <property type="protein sequence ID" value="EDN83589.1"/>
    <property type="molecule type" value="Genomic_DNA"/>
</dbReference>
<dbReference type="Proteomes" id="UP000003773">
    <property type="component" value="Unassembled WGS sequence"/>
</dbReference>
<proteinExistence type="predicted"/>